<sequence>MIPLLYILRLFPVLSLLSKPLVYAWINYPPEGTATLTHYDLPKDYIAACGCTGKSTHYPTAALSQMAFGSRNNYGPSCGRCFRLTLLNSYTATPPFFPNTNPSVVVKVTDLCPLSENGWCSGTENKTNPSGRYLNFDLAYPSSAITDNFFPSNEKLYGYKDFGVWNITYASISCEQWKGWGDEAAKGSAPNINGCCPANPTGSRDTCPSYSDANGTPPNTTTSDARSLSVSTLIVISFFTFMFSTLFLCS</sequence>
<reference evidence="1" key="2">
    <citation type="journal article" date="2020" name="Nat. Commun.">
        <title>Large-scale genome sequencing of mycorrhizal fungi provides insights into the early evolution of symbiotic traits.</title>
        <authorList>
            <person name="Miyauchi S."/>
            <person name="Kiss E."/>
            <person name="Kuo A."/>
            <person name="Drula E."/>
            <person name="Kohler A."/>
            <person name="Sanchez-Garcia M."/>
            <person name="Morin E."/>
            <person name="Andreopoulos B."/>
            <person name="Barry K.W."/>
            <person name="Bonito G."/>
            <person name="Buee M."/>
            <person name="Carver A."/>
            <person name="Chen C."/>
            <person name="Cichocki N."/>
            <person name="Clum A."/>
            <person name="Culley D."/>
            <person name="Crous P.W."/>
            <person name="Fauchery L."/>
            <person name="Girlanda M."/>
            <person name="Hayes R.D."/>
            <person name="Keri Z."/>
            <person name="LaButti K."/>
            <person name="Lipzen A."/>
            <person name="Lombard V."/>
            <person name="Magnuson J."/>
            <person name="Maillard F."/>
            <person name="Murat C."/>
            <person name="Nolan M."/>
            <person name="Ohm R.A."/>
            <person name="Pangilinan J."/>
            <person name="Pereira M.F."/>
            <person name="Perotto S."/>
            <person name="Peter M."/>
            <person name="Pfister S."/>
            <person name="Riley R."/>
            <person name="Sitrit Y."/>
            <person name="Stielow J.B."/>
            <person name="Szollosi G."/>
            <person name="Zifcakova L."/>
            <person name="Stursova M."/>
            <person name="Spatafora J.W."/>
            <person name="Tedersoo L."/>
            <person name="Vaario L.M."/>
            <person name="Yamada A."/>
            <person name="Yan M."/>
            <person name="Wang P."/>
            <person name="Xu J."/>
            <person name="Bruns T."/>
            <person name="Baldrian P."/>
            <person name="Vilgalys R."/>
            <person name="Dunand C."/>
            <person name="Henrissat B."/>
            <person name="Grigoriev I.V."/>
            <person name="Hibbett D."/>
            <person name="Nagy L.G."/>
            <person name="Martin F.M."/>
        </authorList>
    </citation>
    <scope>NUCLEOTIDE SEQUENCE</scope>
    <source>
        <strain evidence="1">P2</strain>
    </source>
</reference>
<evidence type="ECO:0000313" key="1">
    <source>
        <dbReference type="EMBL" id="KAF9653931.1"/>
    </source>
</evidence>
<reference evidence="1" key="1">
    <citation type="submission" date="2019-10" db="EMBL/GenBank/DDBJ databases">
        <authorList>
            <consortium name="DOE Joint Genome Institute"/>
            <person name="Kuo A."/>
            <person name="Miyauchi S."/>
            <person name="Kiss E."/>
            <person name="Drula E."/>
            <person name="Kohler A."/>
            <person name="Sanchez-Garcia M."/>
            <person name="Andreopoulos B."/>
            <person name="Barry K.W."/>
            <person name="Bonito G."/>
            <person name="Buee M."/>
            <person name="Carver A."/>
            <person name="Chen C."/>
            <person name="Cichocki N."/>
            <person name="Clum A."/>
            <person name="Culley D."/>
            <person name="Crous P.W."/>
            <person name="Fauchery L."/>
            <person name="Girlanda M."/>
            <person name="Hayes R."/>
            <person name="Keri Z."/>
            <person name="Labutti K."/>
            <person name="Lipzen A."/>
            <person name="Lombard V."/>
            <person name="Magnuson J."/>
            <person name="Maillard F."/>
            <person name="Morin E."/>
            <person name="Murat C."/>
            <person name="Nolan M."/>
            <person name="Ohm R."/>
            <person name="Pangilinan J."/>
            <person name="Pereira M."/>
            <person name="Perotto S."/>
            <person name="Peter M."/>
            <person name="Riley R."/>
            <person name="Sitrit Y."/>
            <person name="Stielow B."/>
            <person name="Szollosi G."/>
            <person name="Zifcakova L."/>
            <person name="Stursova M."/>
            <person name="Spatafora J.W."/>
            <person name="Tedersoo L."/>
            <person name="Vaario L.-M."/>
            <person name="Yamada A."/>
            <person name="Yan M."/>
            <person name="Wang P."/>
            <person name="Xu J."/>
            <person name="Bruns T."/>
            <person name="Baldrian P."/>
            <person name="Vilgalys R."/>
            <person name="Henrissat B."/>
            <person name="Grigoriev I.V."/>
            <person name="Hibbett D."/>
            <person name="Nagy L.G."/>
            <person name="Martin F.M."/>
        </authorList>
    </citation>
    <scope>NUCLEOTIDE SEQUENCE</scope>
    <source>
        <strain evidence="1">P2</strain>
    </source>
</reference>
<organism evidence="1 2">
    <name type="scientific">Thelephora ganbajun</name>
    <name type="common">Ganba fungus</name>
    <dbReference type="NCBI Taxonomy" id="370292"/>
    <lineage>
        <taxon>Eukaryota</taxon>
        <taxon>Fungi</taxon>
        <taxon>Dikarya</taxon>
        <taxon>Basidiomycota</taxon>
        <taxon>Agaricomycotina</taxon>
        <taxon>Agaricomycetes</taxon>
        <taxon>Thelephorales</taxon>
        <taxon>Thelephoraceae</taxon>
        <taxon>Thelephora</taxon>
    </lineage>
</organism>
<proteinExistence type="predicted"/>
<protein>
    <submittedName>
        <fullName evidence="1">Uncharacterized protein</fullName>
    </submittedName>
</protein>
<evidence type="ECO:0000313" key="2">
    <source>
        <dbReference type="Proteomes" id="UP000886501"/>
    </source>
</evidence>
<comment type="caution">
    <text evidence="1">The sequence shown here is derived from an EMBL/GenBank/DDBJ whole genome shotgun (WGS) entry which is preliminary data.</text>
</comment>
<keyword evidence="2" id="KW-1185">Reference proteome</keyword>
<dbReference type="Proteomes" id="UP000886501">
    <property type="component" value="Unassembled WGS sequence"/>
</dbReference>
<accession>A0ACB6ZWA1</accession>
<gene>
    <name evidence="1" type="ORF">BDM02DRAFT_3152868</name>
</gene>
<dbReference type="EMBL" id="MU117962">
    <property type="protein sequence ID" value="KAF9653931.1"/>
    <property type="molecule type" value="Genomic_DNA"/>
</dbReference>
<name>A0ACB6ZWA1_THEGA</name>